<dbReference type="Proteomes" id="UP001596972">
    <property type="component" value="Unassembled WGS sequence"/>
</dbReference>
<keyword evidence="3" id="KW-1185">Reference proteome</keyword>
<accession>A0ABW3ELH5</accession>
<dbReference type="EMBL" id="JBHTJA010000017">
    <property type="protein sequence ID" value="MFD0901158.1"/>
    <property type="molecule type" value="Genomic_DNA"/>
</dbReference>
<sequence>MTTMTEGLGAEPGPTTAIAADELAVRVRALRRARRDAQIRASRVRRVLLAPTAAPDPTPNPRGRPRRHGRA</sequence>
<comment type="caution">
    <text evidence="2">The sequence shown here is derived from an EMBL/GenBank/DDBJ whole genome shotgun (WGS) entry which is preliminary data.</text>
</comment>
<feature type="region of interest" description="Disordered" evidence="1">
    <location>
        <begin position="48"/>
        <end position="71"/>
    </location>
</feature>
<evidence type="ECO:0000256" key="1">
    <source>
        <dbReference type="SAM" id="MobiDB-lite"/>
    </source>
</evidence>
<reference evidence="3" key="1">
    <citation type="journal article" date="2019" name="Int. J. Syst. Evol. Microbiol.">
        <title>The Global Catalogue of Microorganisms (GCM) 10K type strain sequencing project: providing services to taxonomists for standard genome sequencing and annotation.</title>
        <authorList>
            <consortium name="The Broad Institute Genomics Platform"/>
            <consortium name="The Broad Institute Genome Sequencing Center for Infectious Disease"/>
            <person name="Wu L."/>
            <person name="Ma J."/>
        </authorList>
    </citation>
    <scope>NUCLEOTIDE SEQUENCE [LARGE SCALE GENOMIC DNA]</scope>
    <source>
        <strain evidence="3">JCM 31202</strain>
    </source>
</reference>
<dbReference type="RefSeq" id="WP_378298342.1">
    <property type="nucleotide sequence ID" value="NZ_JBHTJA010000017.1"/>
</dbReference>
<gene>
    <name evidence="2" type="ORF">ACFQ11_12200</name>
</gene>
<evidence type="ECO:0000313" key="3">
    <source>
        <dbReference type="Proteomes" id="UP001596972"/>
    </source>
</evidence>
<proteinExistence type="predicted"/>
<organism evidence="2 3">
    <name type="scientific">Actinomadura sediminis</name>
    <dbReference type="NCBI Taxonomy" id="1038904"/>
    <lineage>
        <taxon>Bacteria</taxon>
        <taxon>Bacillati</taxon>
        <taxon>Actinomycetota</taxon>
        <taxon>Actinomycetes</taxon>
        <taxon>Streptosporangiales</taxon>
        <taxon>Thermomonosporaceae</taxon>
        <taxon>Actinomadura</taxon>
    </lineage>
</organism>
<evidence type="ECO:0000313" key="2">
    <source>
        <dbReference type="EMBL" id="MFD0901158.1"/>
    </source>
</evidence>
<name>A0ABW3ELH5_9ACTN</name>
<protein>
    <submittedName>
        <fullName evidence="2">Uncharacterized protein</fullName>
    </submittedName>
</protein>